<dbReference type="GO" id="GO:0004176">
    <property type="term" value="F:ATP-dependent peptidase activity"/>
    <property type="evidence" value="ECO:0007669"/>
    <property type="project" value="InterPro"/>
</dbReference>
<feature type="domain" description="PDZ" evidence="2">
    <location>
        <begin position="115"/>
        <end position="195"/>
    </location>
</feature>
<proteinExistence type="predicted"/>
<keyword evidence="1" id="KW-0472">Membrane</keyword>
<evidence type="ECO:0000256" key="1">
    <source>
        <dbReference type="SAM" id="Phobius"/>
    </source>
</evidence>
<reference evidence="3 4" key="1">
    <citation type="submission" date="2019-04" db="EMBL/GenBank/DDBJ databases">
        <authorList>
            <person name="Dong K."/>
        </authorList>
    </citation>
    <scope>NUCLEOTIDE SEQUENCE [LARGE SCALE GENOMIC DNA]</scope>
    <source>
        <strain evidence="4">dk3543</strain>
    </source>
</reference>
<dbReference type="EMBL" id="SZPY01000004">
    <property type="protein sequence ID" value="TKI60814.1"/>
    <property type="molecule type" value="Genomic_DNA"/>
</dbReference>
<dbReference type="InterPro" id="IPR001478">
    <property type="entry name" value="PDZ"/>
</dbReference>
<keyword evidence="4" id="KW-1185">Reference proteome</keyword>
<keyword evidence="1" id="KW-0812">Transmembrane</keyword>
<dbReference type="RefSeq" id="WP_137067120.1">
    <property type="nucleotide sequence ID" value="NZ_CP040748.1"/>
</dbReference>
<dbReference type="SUPFAM" id="SSF50156">
    <property type="entry name" value="PDZ domain-like"/>
    <property type="match status" value="1"/>
</dbReference>
<dbReference type="GO" id="GO:0006508">
    <property type="term" value="P:proteolysis"/>
    <property type="evidence" value="ECO:0007669"/>
    <property type="project" value="InterPro"/>
</dbReference>
<dbReference type="Pfam" id="PF13180">
    <property type="entry name" value="PDZ_2"/>
    <property type="match status" value="1"/>
</dbReference>
<dbReference type="OrthoDB" id="2356897at2"/>
<dbReference type="SMART" id="SM00228">
    <property type="entry name" value="PDZ"/>
    <property type="match status" value="1"/>
</dbReference>
<dbReference type="Pfam" id="PF05362">
    <property type="entry name" value="Lon_C"/>
    <property type="match status" value="1"/>
</dbReference>
<organism evidence="3 4">
    <name type="scientific">Nocardioides jishulii</name>
    <dbReference type="NCBI Taxonomy" id="2575440"/>
    <lineage>
        <taxon>Bacteria</taxon>
        <taxon>Bacillati</taxon>
        <taxon>Actinomycetota</taxon>
        <taxon>Actinomycetes</taxon>
        <taxon>Propionibacteriales</taxon>
        <taxon>Nocardioidaceae</taxon>
        <taxon>Nocardioides</taxon>
    </lineage>
</organism>
<comment type="caution">
    <text evidence="3">The sequence shown here is derived from an EMBL/GenBank/DDBJ whole genome shotgun (WGS) entry which is preliminary data.</text>
</comment>
<feature type="transmembrane region" description="Helical" evidence="1">
    <location>
        <begin position="7"/>
        <end position="29"/>
    </location>
</feature>
<dbReference type="Gene3D" id="3.30.230.10">
    <property type="match status" value="1"/>
</dbReference>
<accession>A0A4U2YJF2</accession>
<dbReference type="InterPro" id="IPR008269">
    <property type="entry name" value="Lon_proteolytic"/>
</dbReference>
<protein>
    <submittedName>
        <fullName evidence="3">PDZ domain-containing protein</fullName>
    </submittedName>
</protein>
<dbReference type="InterPro" id="IPR020568">
    <property type="entry name" value="Ribosomal_Su5_D2-typ_SF"/>
</dbReference>
<dbReference type="AlphaFoldDB" id="A0A4U2YJF2"/>
<evidence type="ECO:0000259" key="2">
    <source>
        <dbReference type="PROSITE" id="PS50106"/>
    </source>
</evidence>
<sequence length="350" mass="37237">MSQRTLAGILALPLVVGLWLVAVFVPLPYVTYSPGLTVDVLGKEDGKEVIEVSGDKVYRDSGELLLTTVYVTRPNTRINLFEVMSAWFDPDKAVVPYEAVYSPDQSREEVEFEGAVQMASSQDVAIAVALRRLGYDVPSAVEVLLVSEGMPADGVLQRGDVILAINGKRISTPQDVVSAVDSAKEGEALTFRIRRGGVEKTVKVTPRKVDGDLRIGITPAQGFEFPFEVQLNVDPDIGGSSAGLMFSLGVYDTLTPGSLTGGDIIAGTGTMAADGSVGPIGGVAQKIASARDQGAELFMVPAANCEEALGASPDDMRLVRADKFNDALTSIETWVDDPDADLPSCERKQK</sequence>
<dbReference type="Gene3D" id="2.30.42.10">
    <property type="match status" value="1"/>
</dbReference>
<name>A0A4U2YJF2_9ACTN</name>
<dbReference type="Proteomes" id="UP000307808">
    <property type="component" value="Unassembled WGS sequence"/>
</dbReference>
<dbReference type="CDD" id="cd06779">
    <property type="entry name" value="cpPDZ_Deg_HtrA-like"/>
    <property type="match status" value="1"/>
</dbReference>
<dbReference type="InterPro" id="IPR036034">
    <property type="entry name" value="PDZ_sf"/>
</dbReference>
<dbReference type="GO" id="GO:0004252">
    <property type="term" value="F:serine-type endopeptidase activity"/>
    <property type="evidence" value="ECO:0007669"/>
    <property type="project" value="InterPro"/>
</dbReference>
<keyword evidence="1" id="KW-1133">Transmembrane helix</keyword>
<dbReference type="PROSITE" id="PS50106">
    <property type="entry name" value="PDZ"/>
    <property type="match status" value="1"/>
</dbReference>
<dbReference type="InterPro" id="IPR014721">
    <property type="entry name" value="Ribsml_uS5_D2-typ_fold_subgr"/>
</dbReference>
<evidence type="ECO:0000313" key="4">
    <source>
        <dbReference type="Proteomes" id="UP000307808"/>
    </source>
</evidence>
<dbReference type="SUPFAM" id="SSF54211">
    <property type="entry name" value="Ribosomal protein S5 domain 2-like"/>
    <property type="match status" value="1"/>
</dbReference>
<evidence type="ECO:0000313" key="3">
    <source>
        <dbReference type="EMBL" id="TKI60814.1"/>
    </source>
</evidence>
<gene>
    <name evidence="3" type="ORF">FC770_15000</name>
</gene>